<evidence type="ECO:0008006" key="3">
    <source>
        <dbReference type="Google" id="ProtNLM"/>
    </source>
</evidence>
<evidence type="ECO:0000313" key="1">
    <source>
        <dbReference type="EMBL" id="ASS77251.1"/>
    </source>
</evidence>
<organism evidence="1 2">
    <name type="scientific">Tumebacillus algifaecis</name>
    <dbReference type="NCBI Taxonomy" id="1214604"/>
    <lineage>
        <taxon>Bacteria</taxon>
        <taxon>Bacillati</taxon>
        <taxon>Bacillota</taxon>
        <taxon>Bacilli</taxon>
        <taxon>Bacillales</taxon>
        <taxon>Alicyclobacillaceae</taxon>
        <taxon>Tumebacillus</taxon>
    </lineage>
</organism>
<protein>
    <recommendedName>
        <fullName evidence="3">DNA alkylation repair protein</fullName>
    </recommendedName>
</protein>
<dbReference type="Proteomes" id="UP000214688">
    <property type="component" value="Chromosome"/>
</dbReference>
<dbReference type="KEGG" id="tab:CIG75_15635"/>
<dbReference type="AlphaFoldDB" id="A0A223D6R1"/>
<reference evidence="1 2" key="1">
    <citation type="journal article" date="2015" name="Int. J. Syst. Evol. Microbiol.">
        <title>Tumebacillus algifaecis sp. nov., isolated from decomposing algal scum.</title>
        <authorList>
            <person name="Wu Y.F."/>
            <person name="Zhang B."/>
            <person name="Xing P."/>
            <person name="Wu Q.L."/>
            <person name="Liu S.J."/>
        </authorList>
    </citation>
    <scope>NUCLEOTIDE SEQUENCE [LARGE SCALE GENOMIC DNA]</scope>
    <source>
        <strain evidence="1 2">THMBR28</strain>
    </source>
</reference>
<sequence length="64" mass="7224">MRFHICDQHPVSVKLNPQTGEIVEHIDPSDRMANPYKGEARLVECAICGLDGTELLFIKTAQRM</sequence>
<evidence type="ECO:0000313" key="2">
    <source>
        <dbReference type="Proteomes" id="UP000214688"/>
    </source>
</evidence>
<dbReference type="EMBL" id="CP022657">
    <property type="protein sequence ID" value="ASS77251.1"/>
    <property type="molecule type" value="Genomic_DNA"/>
</dbReference>
<accession>A0A223D6R1</accession>
<proteinExistence type="predicted"/>
<name>A0A223D6R1_9BACL</name>
<gene>
    <name evidence="1" type="ORF">CIG75_15635</name>
</gene>
<keyword evidence="2" id="KW-1185">Reference proteome</keyword>
<dbReference type="OrthoDB" id="2382008at2"/>